<gene>
    <name evidence="2" type="ORF">EJ065_5406</name>
</gene>
<reference evidence="2 3" key="1">
    <citation type="submission" date="2018-12" db="EMBL/GenBank/DDBJ databases">
        <title>Complete Genome Sequence of the Corallopyronin A producing Myxobacterium Corallococcus coralloides B035.</title>
        <authorList>
            <person name="Bouhired S.M."/>
            <person name="Rupp O."/>
            <person name="Blom J."/>
            <person name="Schaeberle T.F."/>
            <person name="Kehraus S."/>
            <person name="Schiefer A."/>
            <person name="Pfarr K."/>
            <person name="Goesmann A."/>
            <person name="Hoerauf A."/>
            <person name="Koenig G.M."/>
        </authorList>
    </citation>
    <scope>NUCLEOTIDE SEQUENCE [LARGE SCALE GENOMIC DNA]</scope>
    <source>
        <strain evidence="2 3">B035</strain>
    </source>
</reference>
<evidence type="ECO:0000259" key="1">
    <source>
        <dbReference type="Pfam" id="PF07812"/>
    </source>
</evidence>
<evidence type="ECO:0000313" key="2">
    <source>
        <dbReference type="EMBL" id="QAT86940.1"/>
    </source>
</evidence>
<accession>A0A410RYH6</accession>
<evidence type="ECO:0000313" key="3">
    <source>
        <dbReference type="Proteomes" id="UP000288758"/>
    </source>
</evidence>
<proteinExistence type="predicted"/>
<dbReference type="RefSeq" id="WP_128798404.1">
    <property type="nucleotide sequence ID" value="NZ_CP034669.1"/>
</dbReference>
<sequence length="389" mass="42381">MKRRPDDLVVFLGPSLPAAEARRIAPCTVLPPARQGDVWRALSLKPRALVLVDGVFEAQPSVWHHELLAALEAGVAVFGGGSMGALRAAELSEHGVAGVGRIFGWYRDGVAVDDSEVALLHADAEHGWRPLTVPLVNVRHAAELARKARVLGRSGAQALVDAAAGIFFQERTWTRIRETVEPAWTRPAREAWDAWFAGGVEDLKRLDAIECVRAGAEFVSRAAPTQPGARRNPSSLVRRRRLMEDVTRVGSRAVDSGRVMELLRGAPDAAAWAEAGLRRALLAGWARSLGLDATEEEIAAEEAEWWNERKVRASRREAFLAANGLDALELRRLCEARALERLALKHASRLLPDGPSWDEALASEARLGGQWEQAARALAEADDTSDEGE</sequence>
<protein>
    <recommendedName>
        <fullName evidence="1">TfuA-like core domain-containing protein</fullName>
    </recommendedName>
</protein>
<dbReference type="InterPro" id="IPR012924">
    <property type="entry name" value="TfuA_core"/>
</dbReference>
<dbReference type="EMBL" id="CP034669">
    <property type="protein sequence ID" value="QAT86940.1"/>
    <property type="molecule type" value="Genomic_DNA"/>
</dbReference>
<dbReference type="Proteomes" id="UP000288758">
    <property type="component" value="Chromosome"/>
</dbReference>
<organism evidence="2 3">
    <name type="scientific">Corallococcus coralloides</name>
    <name type="common">Myxococcus coralloides</name>
    <dbReference type="NCBI Taxonomy" id="184914"/>
    <lineage>
        <taxon>Bacteria</taxon>
        <taxon>Pseudomonadati</taxon>
        <taxon>Myxococcota</taxon>
        <taxon>Myxococcia</taxon>
        <taxon>Myxococcales</taxon>
        <taxon>Cystobacterineae</taxon>
        <taxon>Myxococcaceae</taxon>
        <taxon>Corallococcus</taxon>
    </lineage>
</organism>
<name>A0A410RYH6_CORCK</name>
<dbReference type="AlphaFoldDB" id="A0A410RYH6"/>
<feature type="domain" description="TfuA-like core" evidence="1">
    <location>
        <begin position="53"/>
        <end position="172"/>
    </location>
</feature>
<dbReference type="Pfam" id="PF07812">
    <property type="entry name" value="TfuA"/>
    <property type="match status" value="1"/>
</dbReference>